<dbReference type="PANTHER" id="PTHR37690:SF1">
    <property type="entry name" value="CHORISMATE DEHYDRATASE"/>
    <property type="match status" value="1"/>
</dbReference>
<reference evidence="4" key="1">
    <citation type="journal article" date="2020" name="mSystems">
        <title>Genome- and Community-Level Interaction Insights into Carbon Utilization and Element Cycling Functions of Hydrothermarchaeota in Hydrothermal Sediment.</title>
        <authorList>
            <person name="Zhou Z."/>
            <person name="Liu Y."/>
            <person name="Xu W."/>
            <person name="Pan J."/>
            <person name="Luo Z.H."/>
            <person name="Li M."/>
        </authorList>
    </citation>
    <scope>NUCLEOTIDE SEQUENCE [LARGE SCALE GENOMIC DNA]</scope>
    <source>
        <strain evidence="4">SpSt-97</strain>
    </source>
</reference>
<comment type="caution">
    <text evidence="4">The sequence shown here is derived from an EMBL/GenBank/DDBJ whole genome shotgun (WGS) entry which is preliminary data.</text>
</comment>
<evidence type="ECO:0000256" key="2">
    <source>
        <dbReference type="ARBA" id="ARBA00023239"/>
    </source>
</evidence>
<proteinExistence type="inferred from homology"/>
<evidence type="ECO:0000256" key="3">
    <source>
        <dbReference type="HAMAP-Rule" id="MF_00995"/>
    </source>
</evidence>
<gene>
    <name evidence="3" type="primary">mqnA</name>
    <name evidence="4" type="ORF">ENX77_06635</name>
</gene>
<dbReference type="CDD" id="cd13634">
    <property type="entry name" value="PBP2_Sco4506"/>
    <property type="match status" value="1"/>
</dbReference>
<dbReference type="UniPathway" id="UPA00079"/>
<dbReference type="SUPFAM" id="SSF53850">
    <property type="entry name" value="Periplasmic binding protein-like II"/>
    <property type="match status" value="1"/>
</dbReference>
<evidence type="ECO:0000256" key="1">
    <source>
        <dbReference type="ARBA" id="ARBA00022428"/>
    </source>
</evidence>
<keyword evidence="1 3" id="KW-0474">Menaquinone biosynthesis</keyword>
<dbReference type="AlphaFoldDB" id="A0A7C3UL79"/>
<dbReference type="Pfam" id="PF02621">
    <property type="entry name" value="VitK2_biosynth"/>
    <property type="match status" value="1"/>
</dbReference>
<keyword evidence="2 3" id="KW-0456">Lyase</keyword>
<dbReference type="InterPro" id="IPR003773">
    <property type="entry name" value="Menaquinone_biosynth"/>
</dbReference>
<sequence length="248" mass="28638">MRVGKFGLINNFLPYYYVEKSGKYEIIESYPKNLAKMLLDGSIDYAPVPSYFYLKNKDKLKKLRFCVGADGEVYSVIVVSKKKRFDDSPIAATTKSLTSLNMLRIIKEEKGLINKIVPCNGNFFEILRDFNHALVIGDEAIKARMIFRVVMDIGEEWKEITGFPAIFGIAASLIDAESVDKDILDSYKKGLKDIDRIVEEASLKFRMPPEFLRMYFKKLIHRMGRKEEKSLEIYEEMLNENGLLREES</sequence>
<dbReference type="EC" id="4.2.1.151" evidence="3"/>
<name>A0A7C3UL79_9EURY</name>
<comment type="function">
    <text evidence="3">Catalyzes the dehydration of chorismate into 3-[(1-carboxyvinyl)oxy]benzoate, a step in the biosynthesis of menaquinone (MK, vitamin K2).</text>
</comment>
<protein>
    <recommendedName>
        <fullName evidence="3">Chorismate dehydratase</fullName>
        <ecNumber evidence="3">4.2.1.151</ecNumber>
    </recommendedName>
    <alternativeName>
        <fullName evidence="3">Menaquinone biosynthetic enzyme MqnA</fullName>
    </alternativeName>
</protein>
<accession>A0A7C3UL79</accession>
<dbReference type="PANTHER" id="PTHR37690">
    <property type="entry name" value="CHORISMATE DEHYDRATASE"/>
    <property type="match status" value="1"/>
</dbReference>
<dbReference type="GO" id="GO:0016836">
    <property type="term" value="F:hydro-lyase activity"/>
    <property type="evidence" value="ECO:0007669"/>
    <property type="project" value="UniProtKB-UniRule"/>
</dbReference>
<evidence type="ECO:0000313" key="4">
    <source>
        <dbReference type="EMBL" id="HGE66773.1"/>
    </source>
</evidence>
<dbReference type="EMBL" id="DTPI01000032">
    <property type="protein sequence ID" value="HGE66773.1"/>
    <property type="molecule type" value="Genomic_DNA"/>
</dbReference>
<comment type="similarity">
    <text evidence="3">Belongs to the MqnA/MqnD family. MqnA subfamily.</text>
</comment>
<dbReference type="GO" id="GO:0009234">
    <property type="term" value="P:menaquinone biosynthetic process"/>
    <property type="evidence" value="ECO:0007669"/>
    <property type="project" value="UniProtKB-UniRule"/>
</dbReference>
<dbReference type="Gene3D" id="3.40.190.10">
    <property type="entry name" value="Periplasmic binding protein-like II"/>
    <property type="match status" value="2"/>
</dbReference>
<organism evidence="4">
    <name type="scientific">Geoglobus ahangari</name>
    <dbReference type="NCBI Taxonomy" id="113653"/>
    <lineage>
        <taxon>Archaea</taxon>
        <taxon>Methanobacteriati</taxon>
        <taxon>Methanobacteriota</taxon>
        <taxon>Archaeoglobi</taxon>
        <taxon>Archaeoglobales</taxon>
        <taxon>Archaeoglobaceae</taxon>
        <taxon>Geoglobus</taxon>
    </lineage>
</organism>
<dbReference type="HAMAP" id="MF_00995">
    <property type="entry name" value="MqnA"/>
    <property type="match status" value="1"/>
</dbReference>
<dbReference type="InterPro" id="IPR030868">
    <property type="entry name" value="MqnA"/>
</dbReference>
<comment type="catalytic activity">
    <reaction evidence="3">
        <text>chorismate = 3-[(1-carboxyvinyl)-oxy]benzoate + H2O</text>
        <dbReference type="Rhea" id="RHEA:40051"/>
        <dbReference type="ChEBI" id="CHEBI:15377"/>
        <dbReference type="ChEBI" id="CHEBI:29748"/>
        <dbReference type="ChEBI" id="CHEBI:76981"/>
        <dbReference type="EC" id="4.2.1.151"/>
    </reaction>
</comment>
<comment type="pathway">
    <text evidence="3">Quinol/quinone metabolism; menaquinone biosynthesis.</text>
</comment>